<organism evidence="7 8">
    <name type="scientific">Chitinophaga filiformis</name>
    <name type="common">Myxococcus filiformis</name>
    <name type="synonym">Flexibacter filiformis</name>
    <dbReference type="NCBI Taxonomy" id="104663"/>
    <lineage>
        <taxon>Bacteria</taxon>
        <taxon>Pseudomonadati</taxon>
        <taxon>Bacteroidota</taxon>
        <taxon>Chitinophagia</taxon>
        <taxon>Chitinophagales</taxon>
        <taxon>Chitinophagaceae</taxon>
        <taxon>Chitinophaga</taxon>
    </lineage>
</organism>
<dbReference type="GO" id="GO:0016891">
    <property type="term" value="F:RNA endonuclease activity producing 5'-phosphomonoesters, hydrolytic mechanism"/>
    <property type="evidence" value="ECO:0007669"/>
    <property type="project" value="TreeGrafter"/>
</dbReference>
<dbReference type="PANTHER" id="PTHR28511">
    <property type="entry name" value="ENDONUCLEASE V"/>
    <property type="match status" value="1"/>
</dbReference>
<evidence type="ECO:0000256" key="3">
    <source>
        <dbReference type="ARBA" id="ARBA00022722"/>
    </source>
</evidence>
<feature type="site" description="Interaction with target DNA" evidence="6">
    <location>
        <position position="77"/>
    </location>
</feature>
<dbReference type="InterPro" id="IPR007581">
    <property type="entry name" value="Endonuclease-V"/>
</dbReference>
<dbReference type="STRING" id="104663.SAMN04488121_103321"/>
<accession>A0A1G7R555</accession>
<dbReference type="GO" id="GO:0000287">
    <property type="term" value="F:magnesium ion binding"/>
    <property type="evidence" value="ECO:0007669"/>
    <property type="project" value="UniProtKB-UniRule"/>
</dbReference>
<dbReference type="AlphaFoldDB" id="A0A1G7R555"/>
<keyword evidence="6" id="KW-0234">DNA repair</keyword>
<keyword evidence="6" id="KW-0460">Magnesium</keyword>
<comment type="subcellular location">
    <subcellularLocation>
        <location evidence="1 6">Cytoplasm</location>
    </subcellularLocation>
</comment>
<keyword evidence="4 6" id="KW-0255">Endonuclease</keyword>
<comment type="catalytic activity">
    <reaction evidence="6">
        <text>Endonucleolytic cleavage at apurinic or apyrimidinic sites to products with a 5'-phosphate.</text>
        <dbReference type="EC" id="3.1.21.7"/>
    </reaction>
</comment>
<evidence type="ECO:0000313" key="7">
    <source>
        <dbReference type="EMBL" id="SDG05863.1"/>
    </source>
</evidence>
<dbReference type="EC" id="3.1.21.7" evidence="6"/>
<sequence length="231" mass="25591">MINSNLTEQEAIALQQQLRSQVILSDHLPAEIKLIAGVDVEYDKDSEAIAGAFVLLDYQTLEVVEVATHCMEVTFPYIPGLFSFREMPVLLEAWKKLQQHPDVIICDGQGRAHPRRFGLACHMGVLLDKPTLGCGKTRLFGTYEQPATERGSISPLLAEDDGEHIGNALRTQTGINPVFVSVGHKISLDTATSLVLKMCTEYRLPETTRKADHYGREAFLAYKNGTTPPLQ</sequence>
<dbReference type="Gene3D" id="3.30.2170.10">
    <property type="entry name" value="archaeoglobus fulgidus dsm 4304 superfamily"/>
    <property type="match status" value="1"/>
</dbReference>
<comment type="function">
    <text evidence="6">DNA repair enzyme involved in the repair of deaminated bases. Selectively cleaves double-stranded DNA at the second phosphodiester bond 3' to a deoxyinosine leaving behind the intact lesion on the nicked DNA.</text>
</comment>
<name>A0A1G7R555_CHIFI</name>
<evidence type="ECO:0000256" key="2">
    <source>
        <dbReference type="ARBA" id="ARBA00022490"/>
    </source>
</evidence>
<proteinExistence type="inferred from homology"/>
<evidence type="ECO:0000256" key="5">
    <source>
        <dbReference type="ARBA" id="ARBA00022801"/>
    </source>
</evidence>
<feature type="binding site" evidence="6">
    <location>
        <position position="39"/>
    </location>
    <ligand>
        <name>Mg(2+)</name>
        <dbReference type="ChEBI" id="CHEBI:18420"/>
    </ligand>
</feature>
<dbReference type="GO" id="GO:0003727">
    <property type="term" value="F:single-stranded RNA binding"/>
    <property type="evidence" value="ECO:0007669"/>
    <property type="project" value="TreeGrafter"/>
</dbReference>
<dbReference type="Pfam" id="PF04493">
    <property type="entry name" value="Endonuclease_5"/>
    <property type="match status" value="1"/>
</dbReference>
<evidence type="ECO:0000313" key="8">
    <source>
        <dbReference type="Proteomes" id="UP000199045"/>
    </source>
</evidence>
<gene>
    <name evidence="6" type="primary">nfi</name>
    <name evidence="7" type="ORF">SAMN04488121_103321</name>
</gene>
<evidence type="ECO:0000256" key="4">
    <source>
        <dbReference type="ARBA" id="ARBA00022759"/>
    </source>
</evidence>
<dbReference type="GO" id="GO:0043737">
    <property type="term" value="F:deoxyribonuclease V activity"/>
    <property type="evidence" value="ECO:0007669"/>
    <property type="project" value="UniProtKB-UniRule"/>
</dbReference>
<comment type="similarity">
    <text evidence="6">Belongs to the endonuclease V family.</text>
</comment>
<dbReference type="OrthoDB" id="9790916at2"/>
<keyword evidence="3 6" id="KW-0540">Nuclease</keyword>
<evidence type="ECO:0000256" key="1">
    <source>
        <dbReference type="ARBA" id="ARBA00004496"/>
    </source>
</evidence>
<dbReference type="CDD" id="cd06559">
    <property type="entry name" value="Endonuclease_V"/>
    <property type="match status" value="1"/>
</dbReference>
<keyword evidence="6" id="KW-0479">Metal-binding</keyword>
<dbReference type="RefSeq" id="WP_089832771.1">
    <property type="nucleotide sequence ID" value="NZ_FNBN01000003.1"/>
</dbReference>
<keyword evidence="5 6" id="KW-0378">Hydrolase</keyword>
<dbReference type="EMBL" id="FNBN01000003">
    <property type="protein sequence ID" value="SDG05863.1"/>
    <property type="molecule type" value="Genomic_DNA"/>
</dbReference>
<evidence type="ECO:0000256" key="6">
    <source>
        <dbReference type="HAMAP-Rule" id="MF_00801"/>
    </source>
</evidence>
<feature type="binding site" evidence="6">
    <location>
        <position position="107"/>
    </location>
    <ligand>
        <name>Mg(2+)</name>
        <dbReference type="ChEBI" id="CHEBI:18420"/>
    </ligand>
</feature>
<dbReference type="GO" id="GO:0005737">
    <property type="term" value="C:cytoplasm"/>
    <property type="evidence" value="ECO:0007669"/>
    <property type="project" value="UniProtKB-SubCell"/>
</dbReference>
<comment type="cofactor">
    <cofactor evidence="6">
        <name>Mg(2+)</name>
        <dbReference type="ChEBI" id="CHEBI:18420"/>
    </cofactor>
</comment>
<keyword evidence="6" id="KW-0227">DNA damage</keyword>
<dbReference type="HAMAP" id="MF_00801">
    <property type="entry name" value="Endonuclease_5"/>
    <property type="match status" value="1"/>
</dbReference>
<reference evidence="7 8" key="1">
    <citation type="submission" date="2016-10" db="EMBL/GenBank/DDBJ databases">
        <authorList>
            <person name="de Groot N.N."/>
        </authorList>
    </citation>
    <scope>NUCLEOTIDE SEQUENCE [LARGE SCALE GENOMIC DNA]</scope>
    <source>
        <strain evidence="7 8">DSM 527</strain>
    </source>
</reference>
<dbReference type="NCBIfam" id="NF008629">
    <property type="entry name" value="PRK11617.1"/>
    <property type="match status" value="1"/>
</dbReference>
<dbReference type="Proteomes" id="UP000199045">
    <property type="component" value="Unassembled WGS sequence"/>
</dbReference>
<keyword evidence="2 6" id="KW-0963">Cytoplasm</keyword>
<dbReference type="PANTHER" id="PTHR28511:SF1">
    <property type="entry name" value="ENDONUCLEASE V"/>
    <property type="match status" value="1"/>
</dbReference>
<dbReference type="GO" id="GO:0006281">
    <property type="term" value="P:DNA repair"/>
    <property type="evidence" value="ECO:0007669"/>
    <property type="project" value="UniProtKB-UniRule"/>
</dbReference>
<protein>
    <recommendedName>
        <fullName evidence="6">Endonuclease V</fullName>
        <ecNumber evidence="6">3.1.21.7</ecNumber>
    </recommendedName>
    <alternativeName>
        <fullName evidence="6">Deoxyinosine 3'endonuclease</fullName>
    </alternativeName>
    <alternativeName>
        <fullName evidence="6">Deoxyribonuclease V</fullName>
        <shortName evidence="6">DNase V</shortName>
    </alternativeName>
</protein>